<reference evidence="1 2" key="1">
    <citation type="submission" date="2023-07" db="EMBL/GenBank/DDBJ databases">
        <title>Sorghum-associated microbial communities from plants grown in Nebraska, USA.</title>
        <authorList>
            <person name="Schachtman D."/>
        </authorList>
    </citation>
    <scope>NUCLEOTIDE SEQUENCE [LARGE SCALE GENOMIC DNA]</scope>
    <source>
        <strain evidence="1 2">3199</strain>
    </source>
</reference>
<evidence type="ECO:0000313" key="1">
    <source>
        <dbReference type="EMBL" id="MDR6903605.1"/>
    </source>
</evidence>
<proteinExistence type="predicted"/>
<gene>
    <name evidence="1" type="ORF">J2W52_005238</name>
</gene>
<name>A0ABU1SX91_9HYPH</name>
<dbReference type="Gene3D" id="1.10.1660.10">
    <property type="match status" value="1"/>
</dbReference>
<comment type="caution">
    <text evidence="1">The sequence shown here is derived from an EMBL/GenBank/DDBJ whole genome shotgun (WGS) entry which is preliminary data.</text>
</comment>
<dbReference type="Proteomes" id="UP001250791">
    <property type="component" value="Unassembled WGS sequence"/>
</dbReference>
<organism evidence="1 2">
    <name type="scientific">Rhizobium miluonense</name>
    <dbReference type="NCBI Taxonomy" id="411945"/>
    <lineage>
        <taxon>Bacteria</taxon>
        <taxon>Pseudomonadati</taxon>
        <taxon>Pseudomonadota</taxon>
        <taxon>Alphaproteobacteria</taxon>
        <taxon>Hyphomicrobiales</taxon>
        <taxon>Rhizobiaceae</taxon>
        <taxon>Rhizobium/Agrobacterium group</taxon>
        <taxon>Rhizobium</taxon>
    </lineage>
</organism>
<protein>
    <submittedName>
        <fullName evidence="1">Chaperone modulatory protein CbpM</fullName>
    </submittedName>
</protein>
<dbReference type="RefSeq" id="WP_210293906.1">
    <property type="nucleotide sequence ID" value="NZ_JAVDUP010000008.1"/>
</dbReference>
<evidence type="ECO:0000313" key="2">
    <source>
        <dbReference type="Proteomes" id="UP001250791"/>
    </source>
</evidence>
<dbReference type="EMBL" id="JAVDUP010000008">
    <property type="protein sequence ID" value="MDR6903605.1"/>
    <property type="molecule type" value="Genomic_DNA"/>
</dbReference>
<sequence>MIITKKEFLTQSGLKVKTLELWIEQEWVIPRDTPSGPGFSDADIARVHLIRDLTEKVGANDAGVDVILHLLDQLHGMRRAFEQLQTHLKDKLP</sequence>
<keyword evidence="2" id="KW-1185">Reference proteome</keyword>
<dbReference type="Pfam" id="PF13591">
    <property type="entry name" value="MerR_2"/>
    <property type="match status" value="1"/>
</dbReference>
<accession>A0ABU1SX91</accession>